<dbReference type="SUPFAM" id="SSF103025">
    <property type="entry name" value="Folate-binding domain"/>
    <property type="match status" value="1"/>
</dbReference>
<dbReference type="GO" id="GO:0005739">
    <property type="term" value="C:mitochondrion"/>
    <property type="evidence" value="ECO:0007669"/>
    <property type="project" value="TreeGrafter"/>
</dbReference>
<sequence>MALRSALTLGRGLRGARSARAFCSAGELKKTLVYDEHLAEEGKMVDFAGYLMPVQYHKKGSPHALSIIDSTKWTREGASLFDVSHMCSIRWTGKNAIDFVERVTTADVRGFVVVQTASLMGYMADQACPSKHQTHAPAHYLQLEMTHKILNRDPKDEILKDETGKISFKNLKRVAKELGEVNEEEFLRIMKKPATQFGPISSEKHPEDAPGDPQPHMAGIL</sequence>
<comment type="caution">
    <text evidence="3">The sequence shown here is derived from an EMBL/GenBank/DDBJ whole genome shotgun (WGS) entry which is preliminary data.</text>
</comment>
<dbReference type="InterPro" id="IPR028896">
    <property type="entry name" value="GcvT/YgfZ/DmdA"/>
</dbReference>
<name>A0A813KTH7_POLGL</name>
<dbReference type="PANTHER" id="PTHR43757">
    <property type="entry name" value="AMINOMETHYLTRANSFERASE"/>
    <property type="match status" value="1"/>
</dbReference>
<gene>
    <name evidence="3" type="ORF">PGLA2088_LOCUS37048</name>
</gene>
<reference evidence="3" key="1">
    <citation type="submission" date="2021-02" db="EMBL/GenBank/DDBJ databases">
        <authorList>
            <person name="Dougan E. K."/>
            <person name="Rhodes N."/>
            <person name="Thang M."/>
            <person name="Chan C."/>
        </authorList>
    </citation>
    <scope>NUCLEOTIDE SEQUENCE</scope>
</reference>
<organism evidence="3 4">
    <name type="scientific">Polarella glacialis</name>
    <name type="common">Dinoflagellate</name>
    <dbReference type="NCBI Taxonomy" id="89957"/>
    <lineage>
        <taxon>Eukaryota</taxon>
        <taxon>Sar</taxon>
        <taxon>Alveolata</taxon>
        <taxon>Dinophyceae</taxon>
        <taxon>Suessiales</taxon>
        <taxon>Suessiaceae</taxon>
        <taxon>Polarella</taxon>
    </lineage>
</organism>
<dbReference type="PANTHER" id="PTHR43757:SF2">
    <property type="entry name" value="AMINOMETHYLTRANSFERASE, MITOCHONDRIAL"/>
    <property type="match status" value="1"/>
</dbReference>
<evidence type="ECO:0000259" key="2">
    <source>
        <dbReference type="Pfam" id="PF01571"/>
    </source>
</evidence>
<evidence type="ECO:0000313" key="3">
    <source>
        <dbReference type="EMBL" id="CAE8712471.1"/>
    </source>
</evidence>
<accession>A0A813KTH7</accession>
<dbReference type="InterPro" id="IPR027266">
    <property type="entry name" value="TrmE/GcvT-like"/>
</dbReference>
<dbReference type="Proteomes" id="UP000626109">
    <property type="component" value="Unassembled WGS sequence"/>
</dbReference>
<feature type="domain" description="GCVT N-terminal" evidence="2">
    <location>
        <begin position="34"/>
        <end position="109"/>
    </location>
</feature>
<proteinExistence type="predicted"/>
<evidence type="ECO:0000313" key="4">
    <source>
        <dbReference type="Proteomes" id="UP000626109"/>
    </source>
</evidence>
<dbReference type="EMBL" id="CAJNNW010032333">
    <property type="protein sequence ID" value="CAE8712471.1"/>
    <property type="molecule type" value="Genomic_DNA"/>
</dbReference>
<evidence type="ECO:0000256" key="1">
    <source>
        <dbReference type="SAM" id="MobiDB-lite"/>
    </source>
</evidence>
<protein>
    <recommendedName>
        <fullName evidence="2">GCVT N-terminal domain-containing protein</fullName>
    </recommendedName>
</protein>
<dbReference type="Gene3D" id="3.30.1360.120">
    <property type="entry name" value="Probable tRNA modification gtpase trme, domain 1"/>
    <property type="match status" value="1"/>
</dbReference>
<dbReference type="InterPro" id="IPR006222">
    <property type="entry name" value="GCVT_N"/>
</dbReference>
<dbReference type="Pfam" id="PF01571">
    <property type="entry name" value="GCV_T"/>
    <property type="match status" value="1"/>
</dbReference>
<feature type="region of interest" description="Disordered" evidence="1">
    <location>
        <begin position="194"/>
        <end position="221"/>
    </location>
</feature>
<dbReference type="AlphaFoldDB" id="A0A813KTH7"/>